<dbReference type="AlphaFoldDB" id="A0AAF0CTS0"/>
<gene>
    <name evidence="2" type="ORF">OL234_06195</name>
</gene>
<accession>A0AAF0CTS0</accession>
<dbReference type="EMBL" id="CP110232">
    <property type="protein sequence ID" value="WEG72577.1"/>
    <property type="molecule type" value="Genomic_DNA"/>
</dbReference>
<keyword evidence="3" id="KW-1185">Reference proteome</keyword>
<feature type="domain" description="N-acetyltransferase" evidence="1">
    <location>
        <begin position="11"/>
        <end position="177"/>
    </location>
</feature>
<dbReference type="Proteomes" id="UP001179647">
    <property type="component" value="Chromosome"/>
</dbReference>
<dbReference type="InterPro" id="IPR016181">
    <property type="entry name" value="Acyl_CoA_acyltransferase"/>
</dbReference>
<dbReference type="SUPFAM" id="SSF55729">
    <property type="entry name" value="Acyl-CoA N-acyltransferases (Nat)"/>
    <property type="match status" value="1"/>
</dbReference>
<protein>
    <submittedName>
        <fullName evidence="2">GNAT family N-acetyltransferase</fullName>
    </submittedName>
</protein>
<dbReference type="GO" id="GO:0016747">
    <property type="term" value="F:acyltransferase activity, transferring groups other than amino-acyl groups"/>
    <property type="evidence" value="ECO:0007669"/>
    <property type="project" value="InterPro"/>
</dbReference>
<dbReference type="Gene3D" id="3.40.630.30">
    <property type="match status" value="1"/>
</dbReference>
<proteinExistence type="predicted"/>
<reference evidence="2" key="1">
    <citation type="submission" date="2022-10" db="EMBL/GenBank/DDBJ databases">
        <title>Vagococcus sp. isolated from poultry meat.</title>
        <authorList>
            <person name="Johansson P."/>
            <person name="Bjorkroth J."/>
        </authorList>
    </citation>
    <scope>NUCLEOTIDE SEQUENCE</scope>
    <source>
        <strain evidence="2">STAA11</strain>
    </source>
</reference>
<dbReference type="RefSeq" id="WP_275468378.1">
    <property type="nucleotide sequence ID" value="NZ_CP110232.1"/>
</dbReference>
<evidence type="ECO:0000259" key="1">
    <source>
        <dbReference type="PROSITE" id="PS51186"/>
    </source>
</evidence>
<dbReference type="PANTHER" id="PTHR43792">
    <property type="entry name" value="GNAT FAMILY, PUTATIVE (AFU_ORTHOLOGUE AFUA_3G00765)-RELATED-RELATED"/>
    <property type="match status" value="1"/>
</dbReference>
<organism evidence="2 3">
    <name type="scientific">Vagococcus intermedius</name>
    <dbReference type="NCBI Taxonomy" id="2991418"/>
    <lineage>
        <taxon>Bacteria</taxon>
        <taxon>Bacillati</taxon>
        <taxon>Bacillota</taxon>
        <taxon>Bacilli</taxon>
        <taxon>Lactobacillales</taxon>
        <taxon>Enterococcaceae</taxon>
        <taxon>Vagococcus</taxon>
    </lineage>
</organism>
<dbReference type="Pfam" id="PF13302">
    <property type="entry name" value="Acetyltransf_3"/>
    <property type="match status" value="1"/>
</dbReference>
<dbReference type="InterPro" id="IPR051531">
    <property type="entry name" value="N-acetyltransferase"/>
</dbReference>
<dbReference type="PROSITE" id="PS51186">
    <property type="entry name" value="GNAT"/>
    <property type="match status" value="1"/>
</dbReference>
<dbReference type="KEGG" id="vie:OL234_06195"/>
<name>A0AAF0CTS0_9ENTE</name>
<evidence type="ECO:0000313" key="2">
    <source>
        <dbReference type="EMBL" id="WEG72577.1"/>
    </source>
</evidence>
<sequence>MKNYIFESFRLGFRNIEQDDLPTINQMNSDPEVMAYFPSTLTEDESKNFIQKIKKHDEENGYSLWAVEIKETSEMIGIMGLLKINFDSNIEGEIEIGWRLLKEYWHKGYAVEGANRVLEYASEKLGAEVIYSFTATVNKPSEQVMKRIGMEYISKFDHPNVADESILKEHLLYKKSF</sequence>
<dbReference type="InterPro" id="IPR000182">
    <property type="entry name" value="GNAT_dom"/>
</dbReference>
<evidence type="ECO:0000313" key="3">
    <source>
        <dbReference type="Proteomes" id="UP001179647"/>
    </source>
</evidence>
<dbReference type="PANTHER" id="PTHR43792:SF1">
    <property type="entry name" value="N-ACETYLTRANSFERASE DOMAIN-CONTAINING PROTEIN"/>
    <property type="match status" value="1"/>
</dbReference>